<gene>
    <name evidence="3" type="ORF">BP01DRAFT_288493</name>
</gene>
<evidence type="ECO:0000313" key="4">
    <source>
        <dbReference type="Proteomes" id="UP000248349"/>
    </source>
</evidence>
<evidence type="ECO:0000313" key="3">
    <source>
        <dbReference type="EMBL" id="PYH48936.1"/>
    </source>
</evidence>
<dbReference type="GeneID" id="37072770"/>
<keyword evidence="4" id="KW-1185">Reference proteome</keyword>
<dbReference type="RefSeq" id="XP_025434918.1">
    <property type="nucleotide sequence ID" value="XM_025571542.1"/>
</dbReference>
<reference evidence="3 4" key="1">
    <citation type="submission" date="2016-12" db="EMBL/GenBank/DDBJ databases">
        <title>The genomes of Aspergillus section Nigri reveals drivers in fungal speciation.</title>
        <authorList>
            <consortium name="DOE Joint Genome Institute"/>
            <person name="Vesth T.C."/>
            <person name="Nybo J."/>
            <person name="Theobald S."/>
            <person name="Brandl J."/>
            <person name="Frisvad J.C."/>
            <person name="Nielsen K.F."/>
            <person name="Lyhne E.K."/>
            <person name="Kogle M.E."/>
            <person name="Kuo A."/>
            <person name="Riley R."/>
            <person name="Clum A."/>
            <person name="Nolan M."/>
            <person name="Lipzen A."/>
            <person name="Salamov A."/>
            <person name="Henrissat B."/>
            <person name="Wiebenga A."/>
            <person name="De Vries R.P."/>
            <person name="Grigoriev I.V."/>
            <person name="Mortensen U.H."/>
            <person name="Andersen M.R."/>
            <person name="Baker S.E."/>
        </authorList>
    </citation>
    <scope>NUCLEOTIDE SEQUENCE [LARGE SCALE GENOMIC DNA]</scope>
    <source>
        <strain evidence="3 4">JOP 1030-1</strain>
    </source>
</reference>
<name>A0A318ZN42_9EURO</name>
<dbReference type="Proteomes" id="UP000248349">
    <property type="component" value="Unassembled WGS sequence"/>
</dbReference>
<dbReference type="Pfam" id="PF07985">
    <property type="entry name" value="SRR1"/>
    <property type="match status" value="1"/>
</dbReference>
<feature type="domain" description="SRR1-like" evidence="2">
    <location>
        <begin position="113"/>
        <end position="240"/>
    </location>
</feature>
<dbReference type="PANTHER" id="PTHR42080:SF1">
    <property type="entry name" value="SRR1-LIKE DOMAIN-CONTAINING PROTEIN"/>
    <property type="match status" value="1"/>
</dbReference>
<evidence type="ECO:0000256" key="1">
    <source>
        <dbReference type="SAM" id="MobiDB-lite"/>
    </source>
</evidence>
<feature type="compositionally biased region" description="Low complexity" evidence="1">
    <location>
        <begin position="11"/>
        <end position="20"/>
    </location>
</feature>
<feature type="compositionally biased region" description="Basic residues" evidence="1">
    <location>
        <begin position="1"/>
        <end position="10"/>
    </location>
</feature>
<feature type="region of interest" description="Disordered" evidence="1">
    <location>
        <begin position="98"/>
        <end position="117"/>
    </location>
</feature>
<sequence length="281" mass="31209">MPHTSRKKKATGATKRTTITDSTGWTHVTTTGHAHRAPNPRRRQQPAQEEGQEEETLLPAEAPKSLTLPDLLAQYHTHRVKWSASATAATLTATIRRHVHHDSSSQSNPNPNPNTTHPITNIICIGLGSPSGFLRGGWVDRRSVSLYQLNALMSVVESDIPTPTPTLPVYAQDPVFNSLDHDLLTSFGITVVNHPDGFEKVTPGSLLFCPGAEKTHLELLLARNPACVVGGPLEDTGSEHIDRYVAGVRSMRLPRFEEMKEAFWEQRVYYTTREIEDRDEK</sequence>
<feature type="region of interest" description="Disordered" evidence="1">
    <location>
        <begin position="1"/>
        <end position="63"/>
    </location>
</feature>
<evidence type="ECO:0000259" key="2">
    <source>
        <dbReference type="Pfam" id="PF07985"/>
    </source>
</evidence>
<organism evidence="3 4">
    <name type="scientific">Aspergillus saccharolyticus JOP 1030-1</name>
    <dbReference type="NCBI Taxonomy" id="1450539"/>
    <lineage>
        <taxon>Eukaryota</taxon>
        <taxon>Fungi</taxon>
        <taxon>Dikarya</taxon>
        <taxon>Ascomycota</taxon>
        <taxon>Pezizomycotina</taxon>
        <taxon>Eurotiomycetes</taxon>
        <taxon>Eurotiomycetidae</taxon>
        <taxon>Eurotiales</taxon>
        <taxon>Aspergillaceae</taxon>
        <taxon>Aspergillus</taxon>
        <taxon>Aspergillus subgen. Circumdati</taxon>
    </lineage>
</organism>
<dbReference type="AlphaFoldDB" id="A0A318ZN42"/>
<proteinExistence type="predicted"/>
<dbReference type="OrthoDB" id="5318346at2759"/>
<dbReference type="PANTHER" id="PTHR42080">
    <property type="entry name" value="SRR1 DOMAIN-CONTAINING PROTEIN"/>
    <property type="match status" value="1"/>
</dbReference>
<dbReference type="InterPro" id="IPR012942">
    <property type="entry name" value="SRR1-like"/>
</dbReference>
<accession>A0A318ZN42</accession>
<feature type="compositionally biased region" description="Polar residues" evidence="1">
    <location>
        <begin position="21"/>
        <end position="32"/>
    </location>
</feature>
<dbReference type="EMBL" id="KZ821220">
    <property type="protein sequence ID" value="PYH48936.1"/>
    <property type="molecule type" value="Genomic_DNA"/>
</dbReference>
<protein>
    <recommendedName>
        <fullName evidence="2">SRR1-like domain-containing protein</fullName>
    </recommendedName>
</protein>
<feature type="compositionally biased region" description="Basic residues" evidence="1">
    <location>
        <begin position="33"/>
        <end position="44"/>
    </location>
</feature>